<keyword evidence="2 6" id="KW-0808">Transferase</keyword>
<dbReference type="PANTHER" id="PTHR11088">
    <property type="entry name" value="TRNA DIMETHYLALLYLTRANSFERASE"/>
    <property type="match status" value="1"/>
</dbReference>
<dbReference type="EMBL" id="JAANIT010000232">
    <property type="protein sequence ID" value="KAG1550140.1"/>
    <property type="molecule type" value="Genomic_DNA"/>
</dbReference>
<dbReference type="InterPro" id="IPR018022">
    <property type="entry name" value="IPT"/>
</dbReference>
<evidence type="ECO:0000256" key="4">
    <source>
        <dbReference type="ARBA" id="ARBA00022840"/>
    </source>
</evidence>
<reference evidence="7" key="1">
    <citation type="journal article" date="2020" name="Microb. Genom.">
        <title>Genetic diversity of clinical and environmental Mucorales isolates obtained from an investigation of mucormycosis cases among solid organ transplant recipients.</title>
        <authorList>
            <person name="Nguyen M.H."/>
            <person name="Kaul D."/>
            <person name="Muto C."/>
            <person name="Cheng S.J."/>
            <person name="Richter R.A."/>
            <person name="Bruno V.M."/>
            <person name="Liu G."/>
            <person name="Beyhan S."/>
            <person name="Sundermann A.J."/>
            <person name="Mounaud S."/>
            <person name="Pasculle A.W."/>
            <person name="Nierman W.C."/>
            <person name="Driscoll E."/>
            <person name="Cumbie R."/>
            <person name="Clancy C.J."/>
            <person name="Dupont C.L."/>
        </authorList>
    </citation>
    <scope>NUCLEOTIDE SEQUENCE</scope>
    <source>
        <strain evidence="7">GL16</strain>
    </source>
</reference>
<evidence type="ECO:0000256" key="5">
    <source>
        <dbReference type="RuleBase" id="RU003783"/>
    </source>
</evidence>
<keyword evidence="4 6" id="KW-0067">ATP-binding</keyword>
<sequence length="461" mass="53405">MRKIAAVIGSSGIGKSKLAVELCKALHGQAINADALQVYKGLDIITNKMPVNEREGVKHHLMDFLNPEEEYKVTEFLKDASNKIESISEQNQLPVIVGGTNYYIQSLIWNNSLIGQKDKGPTLNDFPELDKLETSELYERLSQADPVMANKWHPSDRRKILRSLKVNSKEIKKKEEKIYQATKIFHQTGQPQSEIIKLQKEQNESDGLKPRYRSLIFWIYAEPSKLNPRLDARVDQMIETGLFDEIKDLRNRVVQGLVKMPDYDVERYQRGLWQAIGYKEFDPYFNALEEGKEETELLKIKVECTERMKAATRRYAKRQIQWIRNKLLPTVLNSKGDDVLVYVLDANDLESWNLNVKDEAIKIAKAFQNNLPMPSPTSLSETAETMLTLSENAQDTQSRVLNWKKYVCDVCKSDKGEPLQLNGDIEWQQHKKSRYHRKYVKHLKVEAMRKAYMELKKQENA</sequence>
<comment type="catalytic activity">
    <reaction evidence="5">
        <text>adenosine(37) in tRNA + dimethylallyl diphosphate = N(6)-dimethylallyladenosine(37) in tRNA + diphosphate</text>
        <dbReference type="Rhea" id="RHEA:26482"/>
        <dbReference type="Rhea" id="RHEA-COMP:10162"/>
        <dbReference type="Rhea" id="RHEA-COMP:10375"/>
        <dbReference type="ChEBI" id="CHEBI:33019"/>
        <dbReference type="ChEBI" id="CHEBI:57623"/>
        <dbReference type="ChEBI" id="CHEBI:74411"/>
        <dbReference type="ChEBI" id="CHEBI:74415"/>
        <dbReference type="EC" id="2.5.1.75"/>
    </reaction>
</comment>
<protein>
    <recommendedName>
        <fullName evidence="5">tRNA dimethylallyltransferase</fullName>
        <ecNumber evidence="5">2.5.1.75</ecNumber>
    </recommendedName>
</protein>
<dbReference type="Gene3D" id="1.10.20.140">
    <property type="match status" value="1"/>
</dbReference>
<organism evidence="7 8">
    <name type="scientific">Rhizopus oryzae</name>
    <name type="common">Mucormycosis agent</name>
    <name type="synonym">Rhizopus arrhizus var. delemar</name>
    <dbReference type="NCBI Taxonomy" id="64495"/>
    <lineage>
        <taxon>Eukaryota</taxon>
        <taxon>Fungi</taxon>
        <taxon>Fungi incertae sedis</taxon>
        <taxon>Mucoromycota</taxon>
        <taxon>Mucoromycotina</taxon>
        <taxon>Mucoromycetes</taxon>
        <taxon>Mucorales</taxon>
        <taxon>Mucorineae</taxon>
        <taxon>Rhizopodaceae</taxon>
        <taxon>Rhizopus</taxon>
    </lineage>
</organism>
<evidence type="ECO:0000256" key="6">
    <source>
        <dbReference type="RuleBase" id="RU003785"/>
    </source>
</evidence>
<dbReference type="OrthoDB" id="775260at2759"/>
<dbReference type="InterPro" id="IPR027417">
    <property type="entry name" value="P-loop_NTPase"/>
</dbReference>
<evidence type="ECO:0000256" key="3">
    <source>
        <dbReference type="ARBA" id="ARBA00022741"/>
    </source>
</evidence>
<evidence type="ECO:0000313" key="8">
    <source>
        <dbReference type="Proteomes" id="UP000717996"/>
    </source>
</evidence>
<accession>A0A9P7CET0</accession>
<dbReference type="AlphaFoldDB" id="A0A9P7CET0"/>
<dbReference type="NCBIfam" id="TIGR00174">
    <property type="entry name" value="miaA"/>
    <property type="match status" value="1"/>
</dbReference>
<dbReference type="Gene3D" id="3.30.160.60">
    <property type="entry name" value="Classic Zinc Finger"/>
    <property type="match status" value="1"/>
</dbReference>
<keyword evidence="3 6" id="KW-0547">Nucleotide-binding</keyword>
<keyword evidence="5" id="KW-0819">tRNA processing</keyword>
<dbReference type="EC" id="2.5.1.75" evidence="5"/>
<dbReference type="PANTHER" id="PTHR11088:SF89">
    <property type="entry name" value="TRNA DIMETHYLALLYLTRANSFERASE"/>
    <property type="match status" value="1"/>
</dbReference>
<evidence type="ECO:0000256" key="1">
    <source>
        <dbReference type="ARBA" id="ARBA00005842"/>
    </source>
</evidence>
<dbReference type="HAMAP" id="MF_00185">
    <property type="entry name" value="IPP_trans"/>
    <property type="match status" value="1"/>
</dbReference>
<dbReference type="Gene3D" id="3.40.50.300">
    <property type="entry name" value="P-loop containing nucleotide triphosphate hydrolases"/>
    <property type="match status" value="1"/>
</dbReference>
<name>A0A9P7CET0_RHIOR</name>
<gene>
    <name evidence="7" type="ORF">G6F51_002623</name>
</gene>
<dbReference type="InterPro" id="IPR039657">
    <property type="entry name" value="Dimethylallyltransferase"/>
</dbReference>
<dbReference type="GO" id="GO:0052381">
    <property type="term" value="F:tRNA dimethylallyltransferase activity"/>
    <property type="evidence" value="ECO:0007669"/>
    <property type="project" value="UniProtKB-EC"/>
</dbReference>
<dbReference type="GO" id="GO:0005524">
    <property type="term" value="F:ATP binding"/>
    <property type="evidence" value="ECO:0007669"/>
    <property type="project" value="UniProtKB-KW"/>
</dbReference>
<dbReference type="Proteomes" id="UP000717996">
    <property type="component" value="Unassembled WGS sequence"/>
</dbReference>
<proteinExistence type="inferred from homology"/>
<dbReference type="GO" id="GO:0005739">
    <property type="term" value="C:mitochondrion"/>
    <property type="evidence" value="ECO:0007669"/>
    <property type="project" value="TreeGrafter"/>
</dbReference>
<comment type="caution">
    <text evidence="7">The sequence shown here is derived from an EMBL/GenBank/DDBJ whole genome shotgun (WGS) entry which is preliminary data.</text>
</comment>
<dbReference type="GO" id="GO:0006400">
    <property type="term" value="P:tRNA modification"/>
    <property type="evidence" value="ECO:0007669"/>
    <property type="project" value="TreeGrafter"/>
</dbReference>
<evidence type="ECO:0000256" key="2">
    <source>
        <dbReference type="ARBA" id="ARBA00022679"/>
    </source>
</evidence>
<dbReference type="Pfam" id="PF01715">
    <property type="entry name" value="IPPT"/>
    <property type="match status" value="1"/>
</dbReference>
<evidence type="ECO:0000313" key="7">
    <source>
        <dbReference type="EMBL" id="KAG1550140.1"/>
    </source>
</evidence>
<dbReference type="SUPFAM" id="SSF52540">
    <property type="entry name" value="P-loop containing nucleoside triphosphate hydrolases"/>
    <property type="match status" value="1"/>
</dbReference>
<comment type="similarity">
    <text evidence="1 6">Belongs to the IPP transferase family.</text>
</comment>